<dbReference type="InterPro" id="IPR011761">
    <property type="entry name" value="ATP-grasp"/>
</dbReference>
<dbReference type="Proteomes" id="UP000642509">
    <property type="component" value="Unassembled WGS sequence"/>
</dbReference>
<dbReference type="PROSITE" id="PS50975">
    <property type="entry name" value="ATP_GRASP"/>
    <property type="match status" value="1"/>
</dbReference>
<evidence type="ECO:0000256" key="4">
    <source>
        <dbReference type="PROSITE-ProRule" id="PRU00409"/>
    </source>
</evidence>
<evidence type="ECO:0000256" key="3">
    <source>
        <dbReference type="ARBA" id="ARBA00022840"/>
    </source>
</evidence>
<dbReference type="RefSeq" id="WP_188803648.1">
    <property type="nucleotide sequence ID" value="NZ_BAAAOU010000003.1"/>
</dbReference>
<dbReference type="PANTHER" id="PTHR43585:SF2">
    <property type="entry name" value="ATP-GRASP ENZYME FSQD"/>
    <property type="match status" value="1"/>
</dbReference>
<evidence type="ECO:0000313" key="7">
    <source>
        <dbReference type="Proteomes" id="UP000642509"/>
    </source>
</evidence>
<keyword evidence="2 4" id="KW-0547">Nucleotide-binding</keyword>
<keyword evidence="3 4" id="KW-0067">ATP-binding</keyword>
<reference evidence="7" key="1">
    <citation type="journal article" date="2019" name="Int. J. Syst. Evol. Microbiol.">
        <title>The Global Catalogue of Microorganisms (GCM) 10K type strain sequencing project: providing services to taxonomists for standard genome sequencing and annotation.</title>
        <authorList>
            <consortium name="The Broad Institute Genomics Platform"/>
            <consortium name="The Broad Institute Genome Sequencing Center for Infectious Disease"/>
            <person name="Wu L."/>
            <person name="Ma J."/>
        </authorList>
    </citation>
    <scope>NUCLEOTIDE SEQUENCE [LARGE SCALE GENOMIC DNA]</scope>
    <source>
        <strain evidence="7">CGMCC 1.7064</strain>
    </source>
</reference>
<evidence type="ECO:0000259" key="5">
    <source>
        <dbReference type="PROSITE" id="PS50975"/>
    </source>
</evidence>
<keyword evidence="1" id="KW-0436">Ligase</keyword>
<name>A0ABQ2LNH9_9MICC</name>
<evidence type="ECO:0000313" key="6">
    <source>
        <dbReference type="EMBL" id="GGO40856.1"/>
    </source>
</evidence>
<keyword evidence="7" id="KW-1185">Reference proteome</keyword>
<dbReference type="Pfam" id="PF13535">
    <property type="entry name" value="ATP-grasp_4"/>
    <property type="match status" value="1"/>
</dbReference>
<dbReference type="PANTHER" id="PTHR43585">
    <property type="entry name" value="FUMIPYRROLE BIOSYNTHESIS PROTEIN C"/>
    <property type="match status" value="1"/>
</dbReference>
<comment type="caution">
    <text evidence="6">The sequence shown here is derived from an EMBL/GenBank/DDBJ whole genome shotgun (WGS) entry which is preliminary data.</text>
</comment>
<accession>A0ABQ2LNH9</accession>
<dbReference type="InterPro" id="IPR005479">
    <property type="entry name" value="CPAse_ATP-bd"/>
</dbReference>
<dbReference type="InterPro" id="IPR052032">
    <property type="entry name" value="ATP-dep_AA_Ligase"/>
</dbReference>
<dbReference type="PROSITE" id="PS00867">
    <property type="entry name" value="CPSASE_2"/>
    <property type="match status" value="1"/>
</dbReference>
<dbReference type="SUPFAM" id="SSF56059">
    <property type="entry name" value="Glutathione synthetase ATP-binding domain-like"/>
    <property type="match status" value="1"/>
</dbReference>
<evidence type="ECO:0000256" key="2">
    <source>
        <dbReference type="ARBA" id="ARBA00022741"/>
    </source>
</evidence>
<proteinExistence type="predicted"/>
<gene>
    <name evidence="6" type="ORF">GCM10010977_03840</name>
</gene>
<evidence type="ECO:0000256" key="1">
    <source>
        <dbReference type="ARBA" id="ARBA00022598"/>
    </source>
</evidence>
<feature type="domain" description="ATP-grasp" evidence="5">
    <location>
        <begin position="81"/>
        <end position="324"/>
    </location>
</feature>
<dbReference type="EMBL" id="BMLQ01000001">
    <property type="protein sequence ID" value="GGO40856.1"/>
    <property type="molecule type" value="Genomic_DNA"/>
</dbReference>
<protein>
    <recommendedName>
        <fullName evidence="5">ATP-grasp domain-containing protein</fullName>
    </recommendedName>
</protein>
<dbReference type="Gene3D" id="3.30.470.20">
    <property type="entry name" value="ATP-grasp fold, B domain"/>
    <property type="match status" value="1"/>
</dbReference>
<organism evidence="6 7">
    <name type="scientific">Citricoccus zhacaiensis</name>
    <dbReference type="NCBI Taxonomy" id="489142"/>
    <lineage>
        <taxon>Bacteria</taxon>
        <taxon>Bacillati</taxon>
        <taxon>Actinomycetota</taxon>
        <taxon>Actinomycetes</taxon>
        <taxon>Micrococcales</taxon>
        <taxon>Micrococcaceae</taxon>
        <taxon>Citricoccus</taxon>
    </lineage>
</organism>
<sequence length="439" mass="48797">MAKTNVHVLGMTEVQRHELETVSGAENLAFHNVLDYERLVETAEIDFEELLAAARSQLDAFDGTVDAIIAHWDFPVSVMVPILAAERGLPAPSLESILKCEHKYWSRLEQRASIPECVPGFAAFDPFDDHALDTIDLDFPFWVKPVKAHSSNLGFKIEDEAGFHEALAEIREHIEEIGDAFDAALSMVDLPPELQQWGGNTCLAEQFVQGTQAAPEGTVFRGTFRVHGVLDMHKDADGTSFDRLDYPASSVPEHVQQRMIDATERYMKHVGFDNGCFNSEFMWDEEADQLWMIEVNTRISQSHSDLFAKVDGASNHEVAIDIALGQEPRMPHRKGDFAVAAQCMVFHDGDAVVTRVPTEEDKAALAERYPGTVLTTTVHEGDRLSELAGQDSYRYVVGKFYLGASSHEELGRLHAQIVGELPFEYTSAGPEADHEEGGR</sequence>